<dbReference type="OrthoDB" id="5153627at2759"/>
<dbReference type="Proteomes" id="UP000240760">
    <property type="component" value="Unassembled WGS sequence"/>
</dbReference>
<dbReference type="EMBL" id="KZ679129">
    <property type="protein sequence ID" value="PTB78053.1"/>
    <property type="molecule type" value="Genomic_DNA"/>
</dbReference>
<proteinExistence type="predicted"/>
<reference evidence="1 2" key="1">
    <citation type="submission" date="2016-07" db="EMBL/GenBank/DDBJ databases">
        <title>Multiple horizontal gene transfer events from other fungi enriched the ability of initially mycotrophic Trichoderma (Ascomycota) to feed on dead plant biomass.</title>
        <authorList>
            <consortium name="DOE Joint Genome Institute"/>
            <person name="Aerts A."/>
            <person name="Atanasova L."/>
            <person name="Chenthamara K."/>
            <person name="Zhang J."/>
            <person name="Grujic M."/>
            <person name="Henrissat B."/>
            <person name="Kuo A."/>
            <person name="Salamov A."/>
            <person name="Lipzen A."/>
            <person name="Labutti K."/>
            <person name="Barry K."/>
            <person name="Miao Y."/>
            <person name="Rahimi M.J."/>
            <person name="Shen Q."/>
            <person name="Grigoriev I.V."/>
            <person name="Kubicek C.P."/>
            <person name="Druzhinina I.S."/>
        </authorList>
    </citation>
    <scope>NUCLEOTIDE SEQUENCE [LARGE SCALE GENOMIC DNA]</scope>
    <source>
        <strain evidence="1 2">ATCC 18648</strain>
    </source>
</reference>
<keyword evidence="2" id="KW-1185">Reference proteome</keyword>
<gene>
    <name evidence="1" type="ORF">M440DRAFT_1429160</name>
</gene>
<dbReference type="STRING" id="983965.A0A2T4C923"/>
<evidence type="ECO:0000313" key="2">
    <source>
        <dbReference type="Proteomes" id="UP000240760"/>
    </source>
</evidence>
<evidence type="ECO:0000313" key="1">
    <source>
        <dbReference type="EMBL" id="PTB78053.1"/>
    </source>
</evidence>
<protein>
    <submittedName>
        <fullName evidence="1">Uncharacterized protein</fullName>
    </submittedName>
</protein>
<name>A0A2T4C923_TRILO</name>
<organism evidence="1 2">
    <name type="scientific">Trichoderma longibrachiatum ATCC 18648</name>
    <dbReference type="NCBI Taxonomy" id="983965"/>
    <lineage>
        <taxon>Eukaryota</taxon>
        <taxon>Fungi</taxon>
        <taxon>Dikarya</taxon>
        <taxon>Ascomycota</taxon>
        <taxon>Pezizomycotina</taxon>
        <taxon>Sordariomycetes</taxon>
        <taxon>Hypocreomycetidae</taxon>
        <taxon>Hypocreales</taxon>
        <taxon>Hypocreaceae</taxon>
        <taxon>Trichoderma</taxon>
    </lineage>
</organism>
<sequence length="221" mass="23582">MAVSILSCPPYGGYIFKAEIYDLLGFGKLKDEWIGAGSNSLVYNDTHYPHLTGNTQVFNNNDAIGQAYEKSKDLLFHLKLLKAISSLDSQLSMADLADAASLPATTLAFAEMIAKFVGAVLFFVPLVGEAVDASMAAIRSALEMVKVAGEAGLLTYSIVKDPDNAFMAVFSTLAGAGLSRESWSRAAKERRGMKVEDAAKLGSVKTELDKIDTARGGSCKL</sequence>
<dbReference type="AlphaFoldDB" id="A0A2T4C923"/>
<accession>A0A2T4C923</accession>